<dbReference type="GO" id="GO:0008270">
    <property type="term" value="F:zinc ion binding"/>
    <property type="evidence" value="ECO:0007669"/>
    <property type="project" value="InterPro"/>
</dbReference>
<organism evidence="7 8">
    <name type="scientific">Pinctada imbricata</name>
    <name type="common">Atlantic pearl-oyster</name>
    <name type="synonym">Pinctada martensii</name>
    <dbReference type="NCBI Taxonomy" id="66713"/>
    <lineage>
        <taxon>Eukaryota</taxon>
        <taxon>Metazoa</taxon>
        <taxon>Spiralia</taxon>
        <taxon>Lophotrochozoa</taxon>
        <taxon>Mollusca</taxon>
        <taxon>Bivalvia</taxon>
        <taxon>Autobranchia</taxon>
        <taxon>Pteriomorphia</taxon>
        <taxon>Pterioida</taxon>
        <taxon>Pterioidea</taxon>
        <taxon>Pteriidae</taxon>
        <taxon>Pinctada</taxon>
    </lineage>
</organism>
<name>A0AA88XZA2_PINIB</name>
<dbReference type="Gene3D" id="3.40.630.10">
    <property type="entry name" value="Zn peptidases"/>
    <property type="match status" value="1"/>
</dbReference>
<gene>
    <name evidence="7" type="ORF">FSP39_009226</name>
</gene>
<dbReference type="Proteomes" id="UP001186944">
    <property type="component" value="Unassembled WGS sequence"/>
</dbReference>
<reference evidence="7" key="1">
    <citation type="submission" date="2019-08" db="EMBL/GenBank/DDBJ databases">
        <title>The improved chromosome-level genome for the pearl oyster Pinctada fucata martensii using PacBio sequencing and Hi-C.</title>
        <authorList>
            <person name="Zheng Z."/>
        </authorList>
    </citation>
    <scope>NUCLEOTIDE SEQUENCE</scope>
    <source>
        <strain evidence="7">ZZ-2019</strain>
        <tissue evidence="7">Adductor muscle</tissue>
    </source>
</reference>
<dbReference type="SUPFAM" id="SSF53187">
    <property type="entry name" value="Zn-dependent exopeptidases"/>
    <property type="match status" value="1"/>
</dbReference>
<dbReference type="PANTHER" id="PTHR11705:SF119">
    <property type="entry name" value="OS02G0119300 PROTEIN"/>
    <property type="match status" value="1"/>
</dbReference>
<sequence length="424" mass="48870">MNPKQGTMMRHLYIVVIWFDVISGLDVKPQKERYLPDYSKYHNLSAIEKELQSIANRNLNYVKLDFSSFTSRQRRSQLFIHLSNFTGRNFNQISSYQETPRLKVLLSYGEHAREFLPIESMLHLVKNLTSGLSYHSGTPQELFSRKVLSNIDLYIISMANPDGRKHLEVTHNYCWRGTSTGVDLDRNFDWEFAGKGSSSNQNDEEYRGPEAFSEPETNVFTGLANRIKFDLFISFHSGIKHIYIPFSDTKSKISKRNPPNFENMLDLASILSHSTQYVYKYGHSYDLSGYTADGTIFDYMAGVKKVPFSFAVELWGTNHNGPSCFDLFNPKSEDLHEVVKTIHPMYAKLFSYLIEWKEAKIRHLSDPLSDAPSLTFGYVLLGCIVIITVITALHGRYPICNRLYQRRRIVSLKSLSSTFTMYTK</sequence>
<evidence type="ECO:0000256" key="2">
    <source>
        <dbReference type="ARBA" id="ARBA00005988"/>
    </source>
</evidence>
<feature type="transmembrane region" description="Helical" evidence="4">
    <location>
        <begin position="376"/>
        <end position="399"/>
    </location>
</feature>
<keyword evidence="5" id="KW-0732">Signal</keyword>
<feature type="signal peptide" evidence="5">
    <location>
        <begin position="1"/>
        <end position="24"/>
    </location>
</feature>
<evidence type="ECO:0000313" key="8">
    <source>
        <dbReference type="Proteomes" id="UP001186944"/>
    </source>
</evidence>
<dbReference type="EMBL" id="VSWD01000009">
    <property type="protein sequence ID" value="KAK3092946.1"/>
    <property type="molecule type" value="Genomic_DNA"/>
</dbReference>
<dbReference type="InterPro" id="IPR000834">
    <property type="entry name" value="Peptidase_M14"/>
</dbReference>
<evidence type="ECO:0000259" key="6">
    <source>
        <dbReference type="PROSITE" id="PS52035"/>
    </source>
</evidence>
<evidence type="ECO:0000256" key="5">
    <source>
        <dbReference type="SAM" id="SignalP"/>
    </source>
</evidence>
<evidence type="ECO:0000256" key="4">
    <source>
        <dbReference type="SAM" id="Phobius"/>
    </source>
</evidence>
<comment type="similarity">
    <text evidence="2 3">Belongs to the peptidase M14 family.</text>
</comment>
<keyword evidence="4" id="KW-0812">Transmembrane</keyword>
<keyword evidence="8" id="KW-1185">Reference proteome</keyword>
<feature type="active site" description="Proton donor/acceptor" evidence="3">
    <location>
        <position position="313"/>
    </location>
</feature>
<comment type="caution">
    <text evidence="7">The sequence shown here is derived from an EMBL/GenBank/DDBJ whole genome shotgun (WGS) entry which is preliminary data.</text>
</comment>
<dbReference type="GO" id="GO:0006508">
    <property type="term" value="P:proteolysis"/>
    <property type="evidence" value="ECO:0007669"/>
    <property type="project" value="InterPro"/>
</dbReference>
<dbReference type="Pfam" id="PF00246">
    <property type="entry name" value="Peptidase_M14"/>
    <property type="match status" value="1"/>
</dbReference>
<dbReference type="SMART" id="SM00631">
    <property type="entry name" value="Zn_pept"/>
    <property type="match status" value="1"/>
</dbReference>
<accession>A0AA88XZA2</accession>
<dbReference type="InterPro" id="IPR034269">
    <property type="entry name" value="At5g42320_M14_CPD"/>
</dbReference>
<keyword evidence="4" id="KW-0472">Membrane</keyword>
<dbReference type="PROSITE" id="PS52035">
    <property type="entry name" value="PEPTIDASE_M14"/>
    <property type="match status" value="1"/>
</dbReference>
<protein>
    <recommendedName>
        <fullName evidence="6">Peptidase M14 domain-containing protein</fullName>
    </recommendedName>
</protein>
<keyword evidence="4" id="KW-1133">Transmembrane helix</keyword>
<dbReference type="CDD" id="cd06227">
    <property type="entry name" value="M14-CPA-like"/>
    <property type="match status" value="1"/>
</dbReference>
<dbReference type="PANTHER" id="PTHR11705">
    <property type="entry name" value="PROTEASE FAMILY M14 CARBOXYPEPTIDASE A,B"/>
    <property type="match status" value="1"/>
</dbReference>
<dbReference type="AlphaFoldDB" id="A0AA88XZA2"/>
<dbReference type="GO" id="GO:0004181">
    <property type="term" value="F:metallocarboxypeptidase activity"/>
    <property type="evidence" value="ECO:0007669"/>
    <property type="project" value="InterPro"/>
</dbReference>
<evidence type="ECO:0000256" key="3">
    <source>
        <dbReference type="PROSITE-ProRule" id="PRU01379"/>
    </source>
</evidence>
<feature type="chain" id="PRO_5041710607" description="Peptidase M14 domain-containing protein" evidence="5">
    <location>
        <begin position="25"/>
        <end position="424"/>
    </location>
</feature>
<proteinExistence type="inferred from homology"/>
<evidence type="ECO:0000313" key="7">
    <source>
        <dbReference type="EMBL" id="KAK3092946.1"/>
    </source>
</evidence>
<feature type="domain" description="Peptidase M14" evidence="6">
    <location>
        <begin position="40"/>
        <end position="338"/>
    </location>
</feature>
<evidence type="ECO:0000256" key="1">
    <source>
        <dbReference type="ARBA" id="ARBA00001947"/>
    </source>
</evidence>
<dbReference type="GO" id="GO:0005615">
    <property type="term" value="C:extracellular space"/>
    <property type="evidence" value="ECO:0007669"/>
    <property type="project" value="TreeGrafter"/>
</dbReference>
<comment type="cofactor">
    <cofactor evidence="1">
        <name>Zn(2+)</name>
        <dbReference type="ChEBI" id="CHEBI:29105"/>
    </cofactor>
</comment>